<dbReference type="InterPro" id="IPR036615">
    <property type="entry name" value="Mur_ligase_C_dom_sf"/>
</dbReference>
<dbReference type="PANTHER" id="PTHR23135">
    <property type="entry name" value="MUR LIGASE FAMILY MEMBER"/>
    <property type="match status" value="1"/>
</dbReference>
<dbReference type="Pfam" id="PF08443">
    <property type="entry name" value="RimK"/>
    <property type="match status" value="1"/>
</dbReference>
<dbReference type="PROSITE" id="PS50975">
    <property type="entry name" value="ATP_GRASP"/>
    <property type="match status" value="1"/>
</dbReference>
<dbReference type="InterPro" id="IPR011810">
    <property type="entry name" value="Cya_phycin_syn"/>
</dbReference>
<dbReference type="SUPFAM" id="SSF56059">
    <property type="entry name" value="Glutathione synthetase ATP-binding domain-like"/>
    <property type="match status" value="1"/>
</dbReference>
<dbReference type="EMBL" id="FNAO01000008">
    <property type="protein sequence ID" value="SDE88718.1"/>
    <property type="molecule type" value="Genomic_DNA"/>
</dbReference>
<keyword evidence="8 13" id="KW-0547">Nucleotide-binding</keyword>
<dbReference type="RefSeq" id="WP_091871761.1">
    <property type="nucleotide sequence ID" value="NZ_FNAO01000008.1"/>
</dbReference>
<dbReference type="Gene3D" id="3.90.190.20">
    <property type="entry name" value="Mur ligase, C-terminal domain"/>
    <property type="match status" value="1"/>
</dbReference>
<keyword evidence="7" id="KW-0436">Ligase</keyword>
<evidence type="ECO:0000256" key="11">
    <source>
        <dbReference type="ARBA" id="ARBA00048094"/>
    </source>
</evidence>
<dbReference type="Pfam" id="PF02875">
    <property type="entry name" value="Mur_ligase_C"/>
    <property type="match status" value="1"/>
</dbReference>
<comment type="similarity">
    <text evidence="2">In the C-terminal section; belongs to the MurCDEF family.</text>
</comment>
<keyword evidence="16" id="KW-1185">Reference proteome</keyword>
<evidence type="ECO:0000256" key="2">
    <source>
        <dbReference type="ARBA" id="ARBA00009060"/>
    </source>
</evidence>
<dbReference type="OrthoDB" id="9803907at2"/>
<dbReference type="EC" id="6.3.2.30" evidence="4"/>
<accession>A0A1G7GKL3</accession>
<evidence type="ECO:0000256" key="10">
    <source>
        <dbReference type="ARBA" id="ARBA00031353"/>
    </source>
</evidence>
<dbReference type="STRING" id="641691.SAMN05421636_108187"/>
<evidence type="ECO:0000256" key="9">
    <source>
        <dbReference type="ARBA" id="ARBA00022840"/>
    </source>
</evidence>
<evidence type="ECO:0000256" key="6">
    <source>
        <dbReference type="ARBA" id="ARBA00022036"/>
    </source>
</evidence>
<dbReference type="Proteomes" id="UP000199109">
    <property type="component" value="Unassembled WGS sequence"/>
</dbReference>
<comment type="subunit">
    <text evidence="3">Homodimer.</text>
</comment>
<dbReference type="SUPFAM" id="SSF53623">
    <property type="entry name" value="MurD-like peptide ligases, catalytic domain"/>
    <property type="match status" value="1"/>
</dbReference>
<evidence type="ECO:0000313" key="16">
    <source>
        <dbReference type="Proteomes" id="UP000199109"/>
    </source>
</evidence>
<proteinExistence type="inferred from homology"/>
<dbReference type="Gene3D" id="3.30.470.20">
    <property type="entry name" value="ATP-grasp fold, B domain"/>
    <property type="match status" value="2"/>
</dbReference>
<dbReference type="GO" id="GO:0071160">
    <property type="term" value="F:cyanophycin synthetase activity (L-aspartate-adding)"/>
    <property type="evidence" value="ECO:0007669"/>
    <property type="project" value="UniProtKB-EC"/>
</dbReference>
<evidence type="ECO:0000256" key="13">
    <source>
        <dbReference type="PROSITE-ProRule" id="PRU00409"/>
    </source>
</evidence>
<dbReference type="Pfam" id="PF18921">
    <property type="entry name" value="Cyanophycin_syn"/>
    <property type="match status" value="1"/>
</dbReference>
<feature type="domain" description="ATP-grasp" evidence="14">
    <location>
        <begin position="221"/>
        <end position="474"/>
    </location>
</feature>
<evidence type="ECO:0000256" key="7">
    <source>
        <dbReference type="ARBA" id="ARBA00022598"/>
    </source>
</evidence>
<protein>
    <recommendedName>
        <fullName evidence="6">Cyanophycin synthetase</fullName>
        <ecNumber evidence="5">6.3.2.29</ecNumber>
        <ecNumber evidence="4">6.3.2.30</ecNumber>
    </recommendedName>
    <alternativeName>
        <fullName evidence="10">Cyanophycin synthase</fullName>
    </alternativeName>
</protein>
<evidence type="ECO:0000256" key="8">
    <source>
        <dbReference type="ARBA" id="ARBA00022741"/>
    </source>
</evidence>
<sequence length="879" mass="96873">MKIREINAMRGPNYWSIRREKLIVMVLDLEVMEEYPTNEISGFGPRLKKMFPSMYEHRCSEGCEGGFFMRVEEGTWMGHVVEHVALEIQTMAGMDTGFGRTRGFGEKGVYHVVFSYIEENAGRYAAKAAVAICEALISGKDYDLDADLQRMRELREAERLGPSTGSIVEEAERRGIPWLRLNKYSLCQLGYGANQKRIQATVTSETSSIGVELACDKEDTKYLLEQAEVQVPRGDIISKESSLKTACDFIGFPLVIKPIDGNHGRGISVDINTYDDALKAFRIAKEISDRIIVENYITGQDYRLLVINNVLVAAALRSPAHVIGDGKSTIDNLIADKNRDPRRGYGHEKELTIITINDLTKTIIDDAGYTLDSVLPEGEKLVLKDTANLSTGGTAEDVTHIVHPANVAMAERISKIIDLDIAGIDIMTTDISKPLSDTGGAVLEVNAGPGFRMHLAPTKGLPRNVAAPVVDKLFPHQMDKGRIPIVAITGTNGKTTTTRLMAHMAKMSGYRVGYTTSDGVYIKNRLLMKGDCTGPQSTEFVLRDPTVNFAVLECARGGLLRAGLAFSKCDVGIVTNVAADHLGLKGIHTIEQLAQVKAVIPETVLPDGYAILNADDDLVYDMRKGLECNVALFSMDEDNPRIKALQRKGGITAVYENGYVTLCRGAWKMRIMKAENIPLTYSGKAKFMIQNILPAIIACNVKNITIEDMKAGLETFIPSASQTPGRLNLFKFEKFQILLDYAHNPSGMRALQKFTNQIEATHKLGIVAGIGDRRVEDNNLIGSIAAEMFDEIIIRQDKHLRGKSEEELIKMLKDGITSKNPDIKTTIITSEKEAIFYAMKNVPEGALIILCSDVVSEALELVEDLKEQEQKGASLMEEG</sequence>
<dbReference type="NCBIfam" id="TIGR02068">
    <property type="entry name" value="cya_phycin_syn"/>
    <property type="match status" value="1"/>
</dbReference>
<evidence type="ECO:0000256" key="1">
    <source>
        <dbReference type="ARBA" id="ARBA00003184"/>
    </source>
</evidence>
<evidence type="ECO:0000313" key="15">
    <source>
        <dbReference type="EMBL" id="SDE88718.1"/>
    </source>
</evidence>
<keyword evidence="9 13" id="KW-0067">ATP-binding</keyword>
<dbReference type="InterPro" id="IPR036565">
    <property type="entry name" value="Mur-like_cat_sf"/>
</dbReference>
<dbReference type="GO" id="GO:0071161">
    <property type="term" value="F:cyanophycin synthetase activity (L-arginine-adding)"/>
    <property type="evidence" value="ECO:0007669"/>
    <property type="project" value="UniProtKB-EC"/>
</dbReference>
<dbReference type="InterPro" id="IPR011761">
    <property type="entry name" value="ATP-grasp"/>
</dbReference>
<dbReference type="Pfam" id="PF08245">
    <property type="entry name" value="Mur_ligase_M"/>
    <property type="match status" value="1"/>
</dbReference>
<dbReference type="InterPro" id="IPR013221">
    <property type="entry name" value="Mur_ligase_cen"/>
</dbReference>
<dbReference type="InterPro" id="IPR004101">
    <property type="entry name" value="Mur_ligase_C"/>
</dbReference>
<dbReference type="GO" id="GO:0046872">
    <property type="term" value="F:metal ion binding"/>
    <property type="evidence" value="ECO:0007669"/>
    <property type="project" value="InterPro"/>
</dbReference>
<organism evidence="15 16">
    <name type="scientific">Pricia antarctica</name>
    <dbReference type="NCBI Taxonomy" id="641691"/>
    <lineage>
        <taxon>Bacteria</taxon>
        <taxon>Pseudomonadati</taxon>
        <taxon>Bacteroidota</taxon>
        <taxon>Flavobacteriia</taxon>
        <taxon>Flavobacteriales</taxon>
        <taxon>Flavobacteriaceae</taxon>
        <taxon>Pricia</taxon>
    </lineage>
</organism>
<name>A0A1G7GKL3_9FLAO</name>
<evidence type="ECO:0000256" key="4">
    <source>
        <dbReference type="ARBA" id="ARBA00012968"/>
    </source>
</evidence>
<gene>
    <name evidence="15" type="ORF">SAMN05421636_108187</name>
</gene>
<dbReference type="PANTHER" id="PTHR23135:SF18">
    <property type="entry name" value="CYANOPHYCIN SYNTHETASE"/>
    <property type="match status" value="1"/>
</dbReference>
<evidence type="ECO:0000256" key="3">
    <source>
        <dbReference type="ARBA" id="ARBA00011738"/>
    </source>
</evidence>
<dbReference type="NCBIfam" id="NF010623">
    <property type="entry name" value="PRK14016.1"/>
    <property type="match status" value="1"/>
</dbReference>
<evidence type="ECO:0000256" key="12">
    <source>
        <dbReference type="ARBA" id="ARBA00048425"/>
    </source>
</evidence>
<dbReference type="AlphaFoldDB" id="A0A1G7GKL3"/>
<evidence type="ECO:0000259" key="14">
    <source>
        <dbReference type="PROSITE" id="PS50975"/>
    </source>
</evidence>
<dbReference type="InterPro" id="IPR013651">
    <property type="entry name" value="ATP-grasp_RimK-type"/>
</dbReference>
<comment type="catalytic activity">
    <reaction evidence="11">
        <text>[L-4-(L-arginin-2-N-yl)aspartate](n)-L-aspartate + L-arginine + ATP = [L-4-(L-arginin-2-N-yl)aspartate](n+1) + ADP + phosphate + H(+)</text>
        <dbReference type="Rhea" id="RHEA:23888"/>
        <dbReference type="Rhea" id="RHEA-COMP:13732"/>
        <dbReference type="Rhea" id="RHEA-COMP:13733"/>
        <dbReference type="ChEBI" id="CHEBI:15378"/>
        <dbReference type="ChEBI" id="CHEBI:30616"/>
        <dbReference type="ChEBI" id="CHEBI:32682"/>
        <dbReference type="ChEBI" id="CHEBI:43474"/>
        <dbReference type="ChEBI" id="CHEBI:137986"/>
        <dbReference type="ChEBI" id="CHEBI:137990"/>
        <dbReference type="ChEBI" id="CHEBI:456216"/>
        <dbReference type="EC" id="6.3.2.30"/>
    </reaction>
</comment>
<reference evidence="15 16" key="1">
    <citation type="submission" date="2016-10" db="EMBL/GenBank/DDBJ databases">
        <authorList>
            <person name="de Groot N.N."/>
        </authorList>
    </citation>
    <scope>NUCLEOTIDE SEQUENCE [LARGE SCALE GENOMIC DNA]</scope>
    <source>
        <strain evidence="15 16">DSM 23421</strain>
    </source>
</reference>
<dbReference type="SUPFAM" id="SSF53244">
    <property type="entry name" value="MurD-like peptide ligases, peptide-binding domain"/>
    <property type="match status" value="1"/>
</dbReference>
<dbReference type="EC" id="6.3.2.29" evidence="5"/>
<comment type="catalytic activity">
    <reaction evidence="12">
        <text>[L-4-(L-arginin-2-N-yl)aspartate](n) + L-aspartate + ATP = [L-4-(L-arginin-2-N-yl)aspartate](n)-L-aspartate + ADP + phosphate + H(+)</text>
        <dbReference type="Rhea" id="RHEA:13277"/>
        <dbReference type="Rhea" id="RHEA-COMP:13728"/>
        <dbReference type="Rhea" id="RHEA-COMP:13733"/>
        <dbReference type="ChEBI" id="CHEBI:15378"/>
        <dbReference type="ChEBI" id="CHEBI:29991"/>
        <dbReference type="ChEBI" id="CHEBI:30616"/>
        <dbReference type="ChEBI" id="CHEBI:43474"/>
        <dbReference type="ChEBI" id="CHEBI:137986"/>
        <dbReference type="ChEBI" id="CHEBI:137990"/>
        <dbReference type="ChEBI" id="CHEBI:456216"/>
        <dbReference type="EC" id="6.3.2.29"/>
    </reaction>
</comment>
<dbReference type="Gene3D" id="3.40.1190.10">
    <property type="entry name" value="Mur-like, catalytic domain"/>
    <property type="match status" value="1"/>
</dbReference>
<dbReference type="InterPro" id="IPR044019">
    <property type="entry name" value="Cyanophycin_syn_N"/>
</dbReference>
<dbReference type="GO" id="GO:0005524">
    <property type="term" value="F:ATP binding"/>
    <property type="evidence" value="ECO:0007669"/>
    <property type="project" value="UniProtKB-UniRule"/>
</dbReference>
<comment type="function">
    <text evidence="1">Catalyzes the ATP-dependent polymerization of arginine and aspartate to multi-L-arginyl-poly-L-aspartic acid (cyanophycin; a water-insoluble reserve polymer).</text>
</comment>
<evidence type="ECO:0000256" key="5">
    <source>
        <dbReference type="ARBA" id="ARBA00013005"/>
    </source>
</evidence>